<accession>A0ABQ5VG96</accession>
<evidence type="ECO:0000313" key="2">
    <source>
        <dbReference type="Proteomes" id="UP001161388"/>
    </source>
</evidence>
<reference evidence="1" key="2">
    <citation type="submission" date="2023-01" db="EMBL/GenBank/DDBJ databases">
        <title>Draft genome sequence of Sulfitobacter pacificus strain NBRC 109915.</title>
        <authorList>
            <person name="Sun Q."/>
            <person name="Mori K."/>
        </authorList>
    </citation>
    <scope>NUCLEOTIDE SEQUENCE</scope>
    <source>
        <strain evidence="1">NBRC 109915</strain>
    </source>
</reference>
<dbReference type="Proteomes" id="UP001161388">
    <property type="component" value="Unassembled WGS sequence"/>
</dbReference>
<protein>
    <submittedName>
        <fullName evidence="1">Uncharacterized protein</fullName>
    </submittedName>
</protein>
<reference evidence="1" key="1">
    <citation type="journal article" date="2014" name="Int. J. Syst. Evol. Microbiol.">
        <title>Complete genome of a new Firmicutes species belonging to the dominant human colonic microbiota ('Ruminococcus bicirculans') reveals two chromosomes and a selective capacity to utilize plant glucans.</title>
        <authorList>
            <consortium name="NISC Comparative Sequencing Program"/>
            <person name="Wegmann U."/>
            <person name="Louis P."/>
            <person name="Goesmann A."/>
            <person name="Henrissat B."/>
            <person name="Duncan S.H."/>
            <person name="Flint H.J."/>
        </authorList>
    </citation>
    <scope>NUCLEOTIDE SEQUENCE</scope>
    <source>
        <strain evidence="1">NBRC 109915</strain>
    </source>
</reference>
<dbReference type="EMBL" id="BSNL01000001">
    <property type="protein sequence ID" value="GLQ26093.1"/>
    <property type="molecule type" value="Genomic_DNA"/>
</dbReference>
<proteinExistence type="predicted"/>
<keyword evidence="2" id="KW-1185">Reference proteome</keyword>
<dbReference type="RefSeq" id="WP_284370967.1">
    <property type="nucleotide sequence ID" value="NZ_BSNL01000001.1"/>
</dbReference>
<gene>
    <name evidence="1" type="ORF">GCM10007927_08960</name>
</gene>
<name>A0ABQ5VG96_9RHOB</name>
<comment type="caution">
    <text evidence="1">The sequence shown here is derived from an EMBL/GenBank/DDBJ whole genome shotgun (WGS) entry which is preliminary data.</text>
</comment>
<evidence type="ECO:0000313" key="1">
    <source>
        <dbReference type="EMBL" id="GLQ26093.1"/>
    </source>
</evidence>
<organism evidence="1 2">
    <name type="scientific">Sulfitobacter pacificus</name>
    <dbReference type="NCBI Taxonomy" id="1499314"/>
    <lineage>
        <taxon>Bacteria</taxon>
        <taxon>Pseudomonadati</taxon>
        <taxon>Pseudomonadota</taxon>
        <taxon>Alphaproteobacteria</taxon>
        <taxon>Rhodobacterales</taxon>
        <taxon>Roseobacteraceae</taxon>
        <taxon>Sulfitobacter</taxon>
    </lineage>
</organism>
<sequence length="80" mass="9250">MTSQSPHEHSLDTEDARKRFAEDLEQLRDNLESRFHQHLEEGQPVAAMEARLLARLIEKRDFEAAKRWAVEYQGSLDSGA</sequence>